<dbReference type="SMART" id="SM00869">
    <property type="entry name" value="Autotransporter"/>
    <property type="match status" value="1"/>
</dbReference>
<dbReference type="Proteomes" id="UP000555393">
    <property type="component" value="Unassembled WGS sequence"/>
</dbReference>
<feature type="chain" id="PRO_5032947281" evidence="1">
    <location>
        <begin position="31"/>
        <end position="1145"/>
    </location>
</feature>
<proteinExistence type="predicted"/>
<dbReference type="PROSITE" id="PS51208">
    <property type="entry name" value="AUTOTRANSPORTER"/>
    <property type="match status" value="1"/>
</dbReference>
<evidence type="ECO:0000313" key="4">
    <source>
        <dbReference type="Proteomes" id="UP000555393"/>
    </source>
</evidence>
<evidence type="ECO:0000313" key="3">
    <source>
        <dbReference type="EMBL" id="MBB6262544.1"/>
    </source>
</evidence>
<dbReference type="Pfam" id="PF03797">
    <property type="entry name" value="Autotransporter"/>
    <property type="match status" value="1"/>
</dbReference>
<feature type="signal peptide" evidence="1">
    <location>
        <begin position="1"/>
        <end position="30"/>
    </location>
</feature>
<gene>
    <name evidence="3" type="ORF">FHS77_003122</name>
</gene>
<organism evidence="3 4">
    <name type="scientific">Paenochrobactrum gallinarii</name>
    <dbReference type="NCBI Taxonomy" id="643673"/>
    <lineage>
        <taxon>Bacteria</taxon>
        <taxon>Pseudomonadati</taxon>
        <taxon>Pseudomonadota</taxon>
        <taxon>Alphaproteobacteria</taxon>
        <taxon>Hyphomicrobiales</taxon>
        <taxon>Brucellaceae</taxon>
        <taxon>Paenochrobactrum</taxon>
    </lineage>
</organism>
<dbReference type="InterPro" id="IPR006315">
    <property type="entry name" value="OM_autotransptr_brl_dom"/>
</dbReference>
<dbReference type="SUPFAM" id="SSF55486">
    <property type="entry name" value="Metalloproteases ('zincins'), catalytic domain"/>
    <property type="match status" value="1"/>
</dbReference>
<feature type="domain" description="Autotransporter" evidence="2">
    <location>
        <begin position="862"/>
        <end position="1145"/>
    </location>
</feature>
<reference evidence="3 4" key="1">
    <citation type="submission" date="2020-08" db="EMBL/GenBank/DDBJ databases">
        <title>Genomic Encyclopedia of Type Strains, Phase IV (KMG-IV): sequencing the most valuable type-strain genomes for metagenomic binning, comparative biology and taxonomic classification.</title>
        <authorList>
            <person name="Goeker M."/>
        </authorList>
    </citation>
    <scope>NUCLEOTIDE SEQUENCE [LARGE SCALE GENOMIC DNA]</scope>
    <source>
        <strain evidence="3 4">DSM 22336</strain>
    </source>
</reference>
<dbReference type="RefSeq" id="WP_184224771.1">
    <property type="nucleotide sequence ID" value="NZ_JACIIU010000039.1"/>
</dbReference>
<dbReference type="Gene3D" id="2.40.128.130">
    <property type="entry name" value="Autotransporter beta-domain"/>
    <property type="match status" value="1"/>
</dbReference>
<keyword evidence="4" id="KW-1185">Reference proteome</keyword>
<dbReference type="GO" id="GO:0019867">
    <property type="term" value="C:outer membrane"/>
    <property type="evidence" value="ECO:0007669"/>
    <property type="project" value="InterPro"/>
</dbReference>
<dbReference type="EMBL" id="JACIIU010000039">
    <property type="protein sequence ID" value="MBB6262544.1"/>
    <property type="molecule type" value="Genomic_DNA"/>
</dbReference>
<accession>A0A841MAI9</accession>
<dbReference type="AlphaFoldDB" id="A0A841MAI9"/>
<protein>
    <submittedName>
        <fullName evidence="3">Outer membrane autotransporter protein</fullName>
    </submittedName>
</protein>
<keyword evidence="1" id="KW-0732">Signal</keyword>
<dbReference type="NCBIfam" id="TIGR01414">
    <property type="entry name" value="autotrans_barl"/>
    <property type="match status" value="1"/>
</dbReference>
<comment type="caution">
    <text evidence="3">The sequence shown here is derived from an EMBL/GenBank/DDBJ whole genome shotgun (WGS) entry which is preliminary data.</text>
</comment>
<dbReference type="InterPro" id="IPR036709">
    <property type="entry name" value="Autotransporte_beta_dom_sf"/>
</dbReference>
<evidence type="ECO:0000259" key="2">
    <source>
        <dbReference type="PROSITE" id="PS51208"/>
    </source>
</evidence>
<name>A0A841MAI9_9HYPH</name>
<dbReference type="SUPFAM" id="SSF103515">
    <property type="entry name" value="Autotransporter"/>
    <property type="match status" value="1"/>
</dbReference>
<evidence type="ECO:0000256" key="1">
    <source>
        <dbReference type="SAM" id="SignalP"/>
    </source>
</evidence>
<dbReference type="InterPro" id="IPR005546">
    <property type="entry name" value="Autotransporte_beta"/>
</dbReference>
<sequence length="1145" mass="120709">MTSRLIAKLTMSTCLSTGVLYGAMINPAAAINTHVVNDPQGTPFIQLRFFDVGDGVFGFGAMSEWNLSDLYKNQIIDATGYWAEVIKVVPGNNPAIINVGALIGGTGAGAGSHAATMLDGSPTTVQAALTNQYYTNLRDGAHGAIVVYNKVGTEDWSQDPYTPSHIALTAETSLGTVLIHEIGHALGVLSNTFSWEDQNNRLAAFAADDLGPGFDVWSTHLRDDNDNFASAGQFINCKGCYVPDGEDAFDVRKDQAYFTGTHVNEVLNGAMKGLPMRVATDYGPYDAPFFSHIELKNSLMSHQLYRNYSTLMEAELAALQDIGYTIDRRNFYGHSVYGDGLTIINNNPYFGRNADGTAYIDNTYNSATLGLGLHVYGSYNTITQNADLLSVGAGGGGIRIDGAANNLIVAPDVRVHANGANGRGIMFAYGKDHTLTHRGEVQALGENGIAVSFDFGHNSRGDGTGYRGSYILELDDRVEDQRATITEELNGALVSSFDLTGRVAGNKAAIFMSENALVGQINVMQGASIFGDIISEYAEEDDDGNLRLTELSFGLKADAQGNSTGTADTDFRLAYGGNIKGKNISLHLDGGTSVLTGNHQVFDVGVAQTAMLSGQGIYQIDAGQQFRNSGILNPSVAGAAITIDGNYAQSATGTLQLAFNDQSDISSLIVNGSAGLNGTISFAPDRGYYRDGFTVTSNEWLQVDAVSGNFTSVSTTLSSPTLNASATDNGNLSYTVSLSRDANAYSQYAGNHEDREVGAALDSLANNTVSALKPLLAALDFSASDGSTIRSSLPQLSGEAYASASGVLLNASGITRSSVNNRLSQAFGGTPVNPVSVMAYGPAAKTSQAGNAIDHVAPVNADDLQRYAAWGAAFGSWATQSATDNAARTKSTIGGFITGIDGDVYDNWRLGLMAGYSRSTFKTPSLSSSGSSDNYTLGAYAGTEWATGQGSIGFRSGLSYSWHNIEMSRSVAFNGYSDKLSADYNGGTFQVFGELGYKHDLSPRSIIEPYANLAYVNVRTDSFTETGHNGAALSVQSGKMDTTLSTLGMRLSTSFELGNTLTTARADLGWRHAFGDVTPLSTASFAAGSNAFTASGSPIGKDTALIEAGLDFAITKNSKLGVSYQGQFGSGITQNGVNANFSVKF</sequence>